<keyword evidence="1" id="KW-0285">Flavoprotein</keyword>
<dbReference type="Gene3D" id="3.50.50.60">
    <property type="entry name" value="FAD/NAD(P)-binding domain"/>
    <property type="match status" value="2"/>
</dbReference>
<dbReference type="Pfam" id="PF07992">
    <property type="entry name" value="Pyr_redox_2"/>
    <property type="match status" value="1"/>
</dbReference>
<dbReference type="EMBL" id="FTNT01000001">
    <property type="protein sequence ID" value="SIR63939.1"/>
    <property type="molecule type" value="Genomic_DNA"/>
</dbReference>
<dbReference type="PANTHER" id="PTHR48105">
    <property type="entry name" value="THIOREDOXIN REDUCTASE 1-RELATED-RELATED"/>
    <property type="match status" value="1"/>
</dbReference>
<evidence type="ECO:0000313" key="6">
    <source>
        <dbReference type="Proteomes" id="UP000186218"/>
    </source>
</evidence>
<sequence length="570" mass="61091">MTPDAAPTGYRNRPVILLICTTTHRNSLCDEIASRYSRDYEVVDVQTGGLAIRVAKQLVSEGKQIALVLAEARLEDWNGAELLNKMRRIVPTARRIALIPPGKYTDHLDELRAGLAAGMLDTFLGIPRGARDEEFHTAIVEFLSDWGWTVAAPEVVNFRIVADAVTHEVGAIRDYLDRMGMTSKIYPSDSDLGKQVLATVGDPVALPVVVRDGQEPMIQPSFAEVAASLFGTPDSIPEDSIADVVVVGAGPAGLAAAVYGASEGLNTVVVDSGAVGGQAGTSSMIRNYLGFPRGISGMRLAQRARIQASRFGAQFFTGTPVSGIDVGDHHHHVRVGPSRVCARTVVIATGVTYRRFGVESVEELVGNGVYYGAATSAAREMTGHDVYVVGGGNSAGQAAVHLSRFARSVTILIRRPELRETMSEYLIREIDASMRIAVRGCIEVVDGGGDEHLEWLALRDSNTGEIERVDAGGLFLLIGAEPHCDWIPDDVVRDDRSFVLTGRKVPKDRWTNGAPPAPLETTVPGIFAVGDVRHGSMKRVASASGEGASAIPLVHDRLQELRLADLPASH</sequence>
<keyword evidence="2" id="KW-0560">Oxidoreductase</keyword>
<proteinExistence type="predicted"/>
<evidence type="ECO:0000259" key="4">
    <source>
        <dbReference type="Pfam" id="PF07992"/>
    </source>
</evidence>
<dbReference type="InterPro" id="IPR050097">
    <property type="entry name" value="Ferredoxin-NADP_redctase_2"/>
</dbReference>
<keyword evidence="6" id="KW-1185">Reference proteome</keyword>
<protein>
    <submittedName>
        <fullName evidence="5">Thioredoxin reductase (NADPH)</fullName>
    </submittedName>
</protein>
<comment type="catalytic activity">
    <reaction evidence="3">
        <text>[thioredoxin]-dithiol + NADP(+) = [thioredoxin]-disulfide + NADPH + H(+)</text>
        <dbReference type="Rhea" id="RHEA:20345"/>
        <dbReference type="Rhea" id="RHEA-COMP:10698"/>
        <dbReference type="Rhea" id="RHEA-COMP:10700"/>
        <dbReference type="ChEBI" id="CHEBI:15378"/>
        <dbReference type="ChEBI" id="CHEBI:29950"/>
        <dbReference type="ChEBI" id="CHEBI:50058"/>
        <dbReference type="ChEBI" id="CHEBI:57783"/>
        <dbReference type="ChEBI" id="CHEBI:58349"/>
        <dbReference type="EC" id="1.8.1.9"/>
    </reaction>
</comment>
<dbReference type="RefSeq" id="WP_076475688.1">
    <property type="nucleotide sequence ID" value="NZ_FTNT01000001.1"/>
</dbReference>
<dbReference type="STRING" id="1344003.SAMN05445060_0188"/>
<dbReference type="PRINTS" id="PR00368">
    <property type="entry name" value="FADPNR"/>
</dbReference>
<evidence type="ECO:0000256" key="2">
    <source>
        <dbReference type="ARBA" id="ARBA00023002"/>
    </source>
</evidence>
<gene>
    <name evidence="5" type="ORF">SAMN05445060_0188</name>
</gene>
<dbReference type="AlphaFoldDB" id="A0A1N7CK24"/>
<feature type="domain" description="FAD/NAD(P)-binding" evidence="4">
    <location>
        <begin position="243"/>
        <end position="547"/>
    </location>
</feature>
<dbReference type="Proteomes" id="UP000186218">
    <property type="component" value="Unassembled WGS sequence"/>
</dbReference>
<evidence type="ECO:0000313" key="5">
    <source>
        <dbReference type="EMBL" id="SIR63939.1"/>
    </source>
</evidence>
<dbReference type="GO" id="GO:0004791">
    <property type="term" value="F:thioredoxin-disulfide reductase (NADPH) activity"/>
    <property type="evidence" value="ECO:0007669"/>
    <property type="project" value="UniProtKB-EC"/>
</dbReference>
<evidence type="ECO:0000256" key="3">
    <source>
        <dbReference type="ARBA" id="ARBA00048132"/>
    </source>
</evidence>
<dbReference type="PRINTS" id="PR00469">
    <property type="entry name" value="PNDRDTASEII"/>
</dbReference>
<accession>A0A1N7CK24</accession>
<dbReference type="OrthoDB" id="109585at2"/>
<reference evidence="5 6" key="1">
    <citation type="submission" date="2017-01" db="EMBL/GenBank/DDBJ databases">
        <authorList>
            <person name="Mah S.A."/>
            <person name="Swanson W.J."/>
            <person name="Moy G.W."/>
            <person name="Vacquier V.D."/>
        </authorList>
    </citation>
    <scope>NUCLEOTIDE SEQUENCE [LARGE SCALE GENOMIC DNA]</scope>
    <source>
        <strain evidence="5 6">CPCC 203464</strain>
    </source>
</reference>
<name>A0A1N7CK24_9NOCA</name>
<dbReference type="SUPFAM" id="SSF51905">
    <property type="entry name" value="FAD/NAD(P)-binding domain"/>
    <property type="match status" value="1"/>
</dbReference>
<evidence type="ECO:0000256" key="1">
    <source>
        <dbReference type="ARBA" id="ARBA00022630"/>
    </source>
</evidence>
<organism evidence="5 6">
    <name type="scientific">Williamsia sterculiae</name>
    <dbReference type="NCBI Taxonomy" id="1344003"/>
    <lineage>
        <taxon>Bacteria</taxon>
        <taxon>Bacillati</taxon>
        <taxon>Actinomycetota</taxon>
        <taxon>Actinomycetes</taxon>
        <taxon>Mycobacteriales</taxon>
        <taxon>Nocardiaceae</taxon>
        <taxon>Williamsia</taxon>
    </lineage>
</organism>
<dbReference type="InterPro" id="IPR036188">
    <property type="entry name" value="FAD/NAD-bd_sf"/>
</dbReference>
<dbReference type="InterPro" id="IPR023753">
    <property type="entry name" value="FAD/NAD-binding_dom"/>
</dbReference>